<organism evidence="1 2">
    <name type="scientific">Winogradskya humida</name>
    <dbReference type="NCBI Taxonomy" id="113566"/>
    <lineage>
        <taxon>Bacteria</taxon>
        <taxon>Bacillati</taxon>
        <taxon>Actinomycetota</taxon>
        <taxon>Actinomycetes</taxon>
        <taxon>Micromonosporales</taxon>
        <taxon>Micromonosporaceae</taxon>
        <taxon>Winogradskya</taxon>
    </lineage>
</organism>
<proteinExistence type="predicted"/>
<accession>A0ABQ4A5I5</accession>
<protein>
    <submittedName>
        <fullName evidence="1">Uncharacterized protein</fullName>
    </submittedName>
</protein>
<dbReference type="EMBL" id="BOMN01000135">
    <property type="protein sequence ID" value="GIE26098.1"/>
    <property type="molecule type" value="Genomic_DNA"/>
</dbReference>
<evidence type="ECO:0000313" key="1">
    <source>
        <dbReference type="EMBL" id="GIE26098.1"/>
    </source>
</evidence>
<sequence>MHRTADEALELEDTAAGSTMWRTWTGHRSSMSQPADTLFWDLGDLVFDVAEEEAGGRFELG</sequence>
<gene>
    <name evidence="1" type="ORF">Ahu01nite_092000</name>
</gene>
<dbReference type="Proteomes" id="UP000603200">
    <property type="component" value="Unassembled WGS sequence"/>
</dbReference>
<comment type="caution">
    <text evidence="1">The sequence shown here is derived from an EMBL/GenBank/DDBJ whole genome shotgun (WGS) entry which is preliminary data.</text>
</comment>
<reference evidence="1 2" key="1">
    <citation type="submission" date="2021-01" db="EMBL/GenBank/DDBJ databases">
        <title>Whole genome shotgun sequence of Actinoplanes humidus NBRC 14915.</title>
        <authorList>
            <person name="Komaki H."/>
            <person name="Tamura T."/>
        </authorList>
    </citation>
    <scope>NUCLEOTIDE SEQUENCE [LARGE SCALE GENOMIC DNA]</scope>
    <source>
        <strain evidence="1 2">NBRC 14915</strain>
    </source>
</reference>
<evidence type="ECO:0000313" key="2">
    <source>
        <dbReference type="Proteomes" id="UP000603200"/>
    </source>
</evidence>
<name>A0ABQ4A5I5_9ACTN</name>
<keyword evidence="2" id="KW-1185">Reference proteome</keyword>